<evidence type="ECO:0000313" key="2">
    <source>
        <dbReference type="Proteomes" id="UP000321080"/>
    </source>
</evidence>
<dbReference type="AlphaFoldDB" id="A0A5C7GG34"/>
<reference evidence="1 2" key="1">
    <citation type="submission" date="2019-08" db="EMBL/GenBank/DDBJ databases">
        <title>Seonamhaeicola sediminis sp. nov., isolated from marine sediment.</title>
        <authorList>
            <person name="Cao W.R."/>
        </authorList>
    </citation>
    <scope>NUCLEOTIDE SEQUENCE [LARGE SCALE GENOMIC DNA]</scope>
    <source>
        <strain evidence="1 2">1505</strain>
    </source>
</reference>
<dbReference type="Proteomes" id="UP000321080">
    <property type="component" value="Unassembled WGS sequence"/>
</dbReference>
<evidence type="ECO:0008006" key="3">
    <source>
        <dbReference type="Google" id="ProtNLM"/>
    </source>
</evidence>
<protein>
    <recommendedName>
        <fullName evidence="3">SnoaL-like domain-containing protein</fullName>
    </recommendedName>
</protein>
<comment type="caution">
    <text evidence="1">The sequence shown here is derived from an EMBL/GenBank/DDBJ whole genome shotgun (WGS) entry which is preliminary data.</text>
</comment>
<dbReference type="OrthoDB" id="824753at2"/>
<gene>
    <name evidence="1" type="ORF">FUA22_13710</name>
</gene>
<organism evidence="1 2">
    <name type="scientific">Seonamhaeicola maritimus</name>
    <dbReference type="NCBI Taxonomy" id="2591822"/>
    <lineage>
        <taxon>Bacteria</taxon>
        <taxon>Pseudomonadati</taxon>
        <taxon>Bacteroidota</taxon>
        <taxon>Flavobacteriia</taxon>
        <taxon>Flavobacteriales</taxon>
        <taxon>Flavobacteriaceae</taxon>
    </lineage>
</organism>
<dbReference type="PROSITE" id="PS51257">
    <property type="entry name" value="PROKAR_LIPOPROTEIN"/>
    <property type="match status" value="1"/>
</dbReference>
<proteinExistence type="predicted"/>
<dbReference type="Pfam" id="PF07366">
    <property type="entry name" value="SnoaL"/>
    <property type="match status" value="1"/>
</dbReference>
<keyword evidence="2" id="KW-1185">Reference proteome</keyword>
<dbReference type="RefSeq" id="WP_147769168.1">
    <property type="nucleotide sequence ID" value="NZ_VRKQ01000013.1"/>
</dbReference>
<dbReference type="InterPro" id="IPR032710">
    <property type="entry name" value="NTF2-like_dom_sf"/>
</dbReference>
<dbReference type="PANTHER" id="PTHR38436">
    <property type="entry name" value="POLYKETIDE CYCLASE SNOAL-LIKE DOMAIN"/>
    <property type="match status" value="1"/>
</dbReference>
<dbReference type="SUPFAM" id="SSF54427">
    <property type="entry name" value="NTF2-like"/>
    <property type="match status" value="2"/>
</dbReference>
<dbReference type="Gene3D" id="3.10.450.50">
    <property type="match status" value="2"/>
</dbReference>
<dbReference type="PANTHER" id="PTHR38436:SF1">
    <property type="entry name" value="ESTER CYCLASE"/>
    <property type="match status" value="1"/>
</dbReference>
<evidence type="ECO:0000313" key="1">
    <source>
        <dbReference type="EMBL" id="TXG35977.1"/>
    </source>
</evidence>
<dbReference type="GO" id="GO:0030638">
    <property type="term" value="P:polyketide metabolic process"/>
    <property type="evidence" value="ECO:0007669"/>
    <property type="project" value="InterPro"/>
</dbReference>
<accession>A0A5C7GG34</accession>
<dbReference type="EMBL" id="VRKQ01000013">
    <property type="protein sequence ID" value="TXG35977.1"/>
    <property type="molecule type" value="Genomic_DNA"/>
</dbReference>
<dbReference type="InterPro" id="IPR009959">
    <property type="entry name" value="Cyclase_SnoaL-like"/>
</dbReference>
<sequence length="302" mass="34100">MKNLLLLGLVLSLFFSCQNKPQRYFAESAETATLKAGIAAYESGDWDTWRSYFIDTAKIYVNSIKPVGLDERAKDLAGMTSAMSSYGFNHDKEYIEMVIDKEDETWVYYWATHIGTFAATNKELSMPVHLAVQFVDGKIAEEHVYFDATAMNTEFAAVAAMTDNDKTIMESINTFIDEFLNKKDSNSLNNLLAEDYSRYINDEKVASGAEELKTSIDPFFKGFSDFNIELLHTSTIVNNAIFVHWKMTGTHDGTFAETEATGKKVSVNGLSRLQYNDEAKLIMEHIYFDQLSVMTQIGKTLN</sequence>
<name>A0A5C7GG34_9FLAO</name>